<dbReference type="PANTHER" id="PTHR36761">
    <property type="entry name" value="ORF03 PROTEIN"/>
    <property type="match status" value="1"/>
</dbReference>
<accession>A0A0F5YIL0</accession>
<reference evidence="3 4" key="1">
    <citation type="submission" date="2015-06" db="EMBL/GenBank/DDBJ databases">
        <title>Draft genome assembly of filamentous brackish cyanobacterium Limnoraphis robusta strain CS-951.</title>
        <authorList>
            <person name="Willis A."/>
            <person name="Parks M."/>
            <person name="Burford M.A."/>
        </authorList>
    </citation>
    <scope>NUCLEOTIDE SEQUENCE [LARGE SCALE GENOMIC DNA]</scope>
    <source>
        <strain evidence="3 4">CS-951</strain>
    </source>
</reference>
<dbReference type="InterPro" id="IPR011990">
    <property type="entry name" value="TPR-like_helical_dom_sf"/>
</dbReference>
<feature type="transmembrane region" description="Helical" evidence="2">
    <location>
        <begin position="155"/>
        <end position="174"/>
    </location>
</feature>
<comment type="caution">
    <text evidence="3">The sequence shown here is derived from an EMBL/GenBank/DDBJ whole genome shotgun (WGS) entry which is preliminary data.</text>
</comment>
<evidence type="ECO:0000256" key="2">
    <source>
        <dbReference type="SAM" id="Phobius"/>
    </source>
</evidence>
<protein>
    <submittedName>
        <fullName evidence="3">Tetratricopeptide repeat protein</fullName>
    </submittedName>
</protein>
<feature type="region of interest" description="Disordered" evidence="1">
    <location>
        <begin position="126"/>
        <end position="145"/>
    </location>
</feature>
<gene>
    <name evidence="3" type="ORF">WN50_07130</name>
</gene>
<keyword evidence="2" id="KW-0472">Membrane</keyword>
<dbReference type="AlphaFoldDB" id="A0A0F5YIL0"/>
<dbReference type="Proteomes" id="UP000033607">
    <property type="component" value="Unassembled WGS sequence"/>
</dbReference>
<dbReference type="SUPFAM" id="SSF48452">
    <property type="entry name" value="TPR-like"/>
    <property type="match status" value="1"/>
</dbReference>
<organism evidence="3 4">
    <name type="scientific">Limnoraphis robusta CS-951</name>
    <dbReference type="NCBI Taxonomy" id="1637645"/>
    <lineage>
        <taxon>Bacteria</taxon>
        <taxon>Bacillati</taxon>
        <taxon>Cyanobacteriota</taxon>
        <taxon>Cyanophyceae</taxon>
        <taxon>Oscillatoriophycideae</taxon>
        <taxon>Oscillatoriales</taxon>
        <taxon>Sirenicapillariaceae</taxon>
        <taxon>Limnoraphis</taxon>
    </lineage>
</organism>
<dbReference type="OrthoDB" id="510804at2"/>
<keyword evidence="2" id="KW-0812">Transmembrane</keyword>
<sequence length="175" mass="19611">MSLDPLEQIQTEYRSGKITFERGRYRQSIEHLETACDLVDKNSRLGGEIQIWLATAYQALGKTPNAIALCKQLSRHPSWETRKQSRRLLEILEAPELKSNLEGLIQIPDMTGIDESSRSTKDLLTRSATPLKRSTPKSSSPEAVDLTQVNTKDNGFLSMALILIAALIGGLFFFY</sequence>
<evidence type="ECO:0000256" key="1">
    <source>
        <dbReference type="SAM" id="MobiDB-lite"/>
    </source>
</evidence>
<dbReference type="RefSeq" id="WP_046277830.1">
    <property type="nucleotide sequence ID" value="NZ_LATL02000077.1"/>
</dbReference>
<name>A0A0F5YIL0_9CYAN</name>
<keyword evidence="2" id="KW-1133">Transmembrane helix</keyword>
<evidence type="ECO:0000313" key="4">
    <source>
        <dbReference type="Proteomes" id="UP000033607"/>
    </source>
</evidence>
<dbReference type="PANTHER" id="PTHR36761:SF2">
    <property type="entry name" value="ORF03 PROTEIN"/>
    <property type="match status" value="1"/>
</dbReference>
<dbReference type="Gene3D" id="1.25.40.10">
    <property type="entry name" value="Tetratricopeptide repeat domain"/>
    <property type="match status" value="1"/>
</dbReference>
<dbReference type="EMBL" id="LATL02000077">
    <property type="protein sequence ID" value="KKD38754.1"/>
    <property type="molecule type" value="Genomic_DNA"/>
</dbReference>
<evidence type="ECO:0000313" key="3">
    <source>
        <dbReference type="EMBL" id="KKD38754.1"/>
    </source>
</evidence>
<proteinExistence type="predicted"/>
<feature type="compositionally biased region" description="Polar residues" evidence="1">
    <location>
        <begin position="136"/>
        <end position="145"/>
    </location>
</feature>
<dbReference type="PATRIC" id="fig|1637645.4.peg.1525"/>